<organism evidence="1 2">
    <name type="scientific">Nocardia carnea</name>
    <dbReference type="NCBI Taxonomy" id="37328"/>
    <lineage>
        <taxon>Bacteria</taxon>
        <taxon>Bacillati</taxon>
        <taxon>Actinomycetota</taxon>
        <taxon>Actinomycetes</taxon>
        <taxon>Mycobacteriales</taxon>
        <taxon>Nocardiaceae</taxon>
        <taxon>Nocardia</taxon>
    </lineage>
</organism>
<sequence>MRRRTLLAGLAGTVTALGVTPPPSTAAQISDPLCALERALLAPPAPGIPVDLRQLGRQIAAAQSLFGRGHYTELAAGLPRLLSNATATRTAGTSTDDVAEAGALVARAYVLASRLSVKLSYDQLAWTTADRAMQAADGSHDPLTRVSAHRSWAIVLRRTGHTDTATRLVLDAATSLQPELHRGAEYLAAYGTLLSTAAYTAAVDGDRESARTLITEASHTAARLDHDRPGSVAGFGYGTVGLYQVSIARVLGDSGAAIDAARRIDAAAIPLAESRARYWSDVARAFHQWGKPEQCYRALRAAEQAAPDEVRYRRPIQKITADLLQHPQTATLPGLLAFARRTGTHT</sequence>
<keyword evidence="2" id="KW-1185">Reference proteome</keyword>
<dbReference type="Gene3D" id="1.25.40.10">
    <property type="entry name" value="Tetratricopeptide repeat domain"/>
    <property type="match status" value="1"/>
</dbReference>
<evidence type="ECO:0000313" key="1">
    <source>
        <dbReference type="EMBL" id="MFI1465445.1"/>
    </source>
</evidence>
<comment type="caution">
    <text evidence="1">The sequence shown here is derived from an EMBL/GenBank/DDBJ whole genome shotgun (WGS) entry which is preliminary data.</text>
</comment>
<proteinExistence type="predicted"/>
<dbReference type="InterPro" id="IPR011990">
    <property type="entry name" value="TPR-like_helical_dom_sf"/>
</dbReference>
<dbReference type="Proteomes" id="UP001611263">
    <property type="component" value="Unassembled WGS sequence"/>
</dbReference>
<reference evidence="1 2" key="1">
    <citation type="submission" date="2024-10" db="EMBL/GenBank/DDBJ databases">
        <title>The Natural Products Discovery Center: Release of the First 8490 Sequenced Strains for Exploring Actinobacteria Biosynthetic Diversity.</title>
        <authorList>
            <person name="Kalkreuter E."/>
            <person name="Kautsar S.A."/>
            <person name="Yang D."/>
            <person name="Bader C.D."/>
            <person name="Teijaro C.N."/>
            <person name="Fluegel L."/>
            <person name="Davis C.M."/>
            <person name="Simpson J.R."/>
            <person name="Lauterbach L."/>
            <person name="Steele A.D."/>
            <person name="Gui C."/>
            <person name="Meng S."/>
            <person name="Li G."/>
            <person name="Viehrig K."/>
            <person name="Ye F."/>
            <person name="Su P."/>
            <person name="Kiefer A.F."/>
            <person name="Nichols A."/>
            <person name="Cepeda A.J."/>
            <person name="Yan W."/>
            <person name="Fan B."/>
            <person name="Jiang Y."/>
            <person name="Adhikari A."/>
            <person name="Zheng C.-J."/>
            <person name="Schuster L."/>
            <person name="Cowan T.M."/>
            <person name="Smanski M.J."/>
            <person name="Chevrette M.G."/>
            <person name="De Carvalho L.P.S."/>
            <person name="Shen B."/>
        </authorList>
    </citation>
    <scope>NUCLEOTIDE SEQUENCE [LARGE SCALE GENOMIC DNA]</scope>
    <source>
        <strain evidence="1 2">NPDC020568</strain>
    </source>
</reference>
<dbReference type="GeneID" id="93508287"/>
<protein>
    <recommendedName>
        <fullName evidence="3">Transcriptional regulator</fullName>
    </recommendedName>
</protein>
<evidence type="ECO:0000313" key="2">
    <source>
        <dbReference type="Proteomes" id="UP001611263"/>
    </source>
</evidence>
<accession>A0ABW7TX82</accession>
<gene>
    <name evidence="1" type="ORF">ACH4WX_32445</name>
</gene>
<name>A0ABW7TX82_9NOCA</name>
<dbReference type="RefSeq" id="WP_033247659.1">
    <property type="nucleotide sequence ID" value="NZ_JBIRUQ010000018.1"/>
</dbReference>
<dbReference type="EMBL" id="JBIRUQ010000018">
    <property type="protein sequence ID" value="MFI1465445.1"/>
    <property type="molecule type" value="Genomic_DNA"/>
</dbReference>
<evidence type="ECO:0008006" key="3">
    <source>
        <dbReference type="Google" id="ProtNLM"/>
    </source>
</evidence>